<dbReference type="EMBL" id="SACT01000021">
    <property type="protein sequence ID" value="RVT47230.1"/>
    <property type="molecule type" value="Genomic_DNA"/>
</dbReference>
<protein>
    <submittedName>
        <fullName evidence="2">DUF2314 domain-containing protein</fullName>
    </submittedName>
</protein>
<reference evidence="2 3" key="1">
    <citation type="submission" date="2019-01" db="EMBL/GenBank/DDBJ databases">
        <authorList>
            <person name="Chen W.-M."/>
        </authorList>
    </citation>
    <scope>NUCLEOTIDE SEQUENCE [LARGE SCALE GENOMIC DNA]</scope>
    <source>
        <strain evidence="2 3">ICH-3</strain>
    </source>
</reference>
<proteinExistence type="predicted"/>
<comment type="caution">
    <text evidence="2">The sequence shown here is derived from an EMBL/GenBank/DDBJ whole genome shotgun (WGS) entry which is preliminary data.</text>
</comment>
<accession>A0A437JKN9</accession>
<dbReference type="OrthoDB" id="7066376at2"/>
<dbReference type="RefSeq" id="WP_128201649.1">
    <property type="nucleotide sequence ID" value="NZ_SACT01000021.1"/>
</dbReference>
<gene>
    <name evidence="2" type="ORF">ENE75_24335</name>
</gene>
<dbReference type="InterPro" id="IPR018756">
    <property type="entry name" value="DUF2314"/>
</dbReference>
<dbReference type="Proteomes" id="UP000288178">
    <property type="component" value="Unassembled WGS sequence"/>
</dbReference>
<dbReference type="Pfam" id="PF10077">
    <property type="entry name" value="DUF2314"/>
    <property type="match status" value="1"/>
</dbReference>
<dbReference type="AlphaFoldDB" id="A0A437JKN9"/>
<evidence type="ECO:0000313" key="2">
    <source>
        <dbReference type="EMBL" id="RVT47230.1"/>
    </source>
</evidence>
<evidence type="ECO:0000259" key="1">
    <source>
        <dbReference type="Pfam" id="PF10077"/>
    </source>
</evidence>
<sequence>MDRPPEPSFTAIAASDREYQAAYDAAARSMQEFQSYVLGDGTQTCFAKLAFKDPDEGDENEPGTRIYLWLRVLAYDSTDAVYLGEFFEVPSELCQWHHVGQRLWFDTEDVFDWLVNIEGTAYGGFTLRVLRSRLPEAEQRELDEELGVKCWSEVQ</sequence>
<evidence type="ECO:0000313" key="3">
    <source>
        <dbReference type="Proteomes" id="UP000288178"/>
    </source>
</evidence>
<keyword evidence="3" id="KW-1185">Reference proteome</keyword>
<name>A0A437JKN9_9BURK</name>
<organism evidence="2 3">
    <name type="scientific">Rubrivivax albus</name>
    <dbReference type="NCBI Taxonomy" id="2499835"/>
    <lineage>
        <taxon>Bacteria</taxon>
        <taxon>Pseudomonadati</taxon>
        <taxon>Pseudomonadota</taxon>
        <taxon>Betaproteobacteria</taxon>
        <taxon>Burkholderiales</taxon>
        <taxon>Sphaerotilaceae</taxon>
        <taxon>Rubrivivax</taxon>
    </lineage>
</organism>
<feature type="domain" description="DUF2314" evidence="1">
    <location>
        <begin position="17"/>
        <end position="148"/>
    </location>
</feature>